<dbReference type="OrthoDB" id="9763189at2"/>
<evidence type="ECO:0000256" key="4">
    <source>
        <dbReference type="ARBA" id="ARBA00022840"/>
    </source>
</evidence>
<dbReference type="InterPro" id="IPR005479">
    <property type="entry name" value="CPAse_ATP-bd"/>
</dbReference>
<dbReference type="PROSITE" id="PS50979">
    <property type="entry name" value="BC"/>
    <property type="match status" value="1"/>
</dbReference>
<keyword evidence="12" id="KW-1185">Reference proteome</keyword>
<dbReference type="SMART" id="SM00878">
    <property type="entry name" value="Biotin_carb_C"/>
    <property type="match status" value="1"/>
</dbReference>
<dbReference type="PROSITE" id="PS00867">
    <property type="entry name" value="CPSASE_2"/>
    <property type="match status" value="1"/>
</dbReference>
<dbReference type="InterPro" id="IPR001882">
    <property type="entry name" value="Biotin_BS"/>
</dbReference>
<dbReference type="FunFam" id="3.30.1490.20:FF:000003">
    <property type="entry name" value="acetyl-CoA carboxylase isoform X1"/>
    <property type="match status" value="1"/>
</dbReference>
<dbReference type="Gene3D" id="3.30.700.40">
    <property type="match status" value="1"/>
</dbReference>
<sequence>MFEKILIANRGEIACRVIKTARRMGIRTVAVYSSADATALHVQMADEAVFLGDAPPRDSYLAVDKVVAACVRTGAQAVHPGYGFLSENAAFAEALAAAGVVFIGPPVAAIEAMGSKAESKRLMAQAGVPLVPGYHGHDQSDERLTAEAEAIGYPLLVKASAGGGGKGMRVVSALAELPAALAGARREALAAFGDDSLLLEKYLDHPRHVEMQVFGDQHGNYVHLFERDCSLQRRHQKVIEEAPAPDLPPAIRQALGEAAVAAARAVGYVGAGTVEFLYQDEAFYFIEMNTRLQVEHPVTEMISGQDLVEWQLRVAAGQPLPCRQDQLQPRGHAFEARLYAEDPHKDFLPATGTLRRLRPPVETATVRVDSGVVEGDTVSVHYDPMLAKLIVWGEDRATALRSLRRALAEYQIVGVASNLAFLQAVAAHPAFAVSAVSTKFLDQNRAALVPPAPPVPAELLVCAILEVFYRHRQAVAGQAAASADPWSPWASGDGWRMNDDNHFDLTLLDGDQRQTLVLHFRAADQYQVDVAGQTWPVVVRQAGQGEVVAEINGLRHHLSVIFEGAELVLVAQGLHHRIVVDIPGDHDGDDSAATGLVVAPMPGKVTQVMVQAGQQVDKGQPLVILEAMKMEHTLLAPFKGMVTEVFYTASEQVTEGAQLLIVELLE</sequence>
<feature type="domain" description="Biotin carboxylation" evidence="10">
    <location>
        <begin position="1"/>
        <end position="446"/>
    </location>
</feature>
<dbReference type="Proteomes" id="UP000185678">
    <property type="component" value="Unassembled WGS sequence"/>
</dbReference>
<dbReference type="InterPro" id="IPR011761">
    <property type="entry name" value="ATP-grasp"/>
</dbReference>
<dbReference type="STRING" id="80876.SAMN05421779_104164"/>
<dbReference type="NCBIfam" id="NF006367">
    <property type="entry name" value="PRK08591.1"/>
    <property type="match status" value="1"/>
</dbReference>
<gene>
    <name evidence="11" type="ORF">SAMN05421779_104164</name>
</gene>
<dbReference type="SUPFAM" id="SSF56059">
    <property type="entry name" value="Glutathione synthetase ATP-binding domain-like"/>
    <property type="match status" value="1"/>
</dbReference>
<dbReference type="Gene3D" id="3.30.470.20">
    <property type="entry name" value="ATP-grasp fold, B domain"/>
    <property type="match status" value="1"/>
</dbReference>
<dbReference type="SUPFAM" id="SSF51246">
    <property type="entry name" value="Rudiment single hybrid motif"/>
    <property type="match status" value="1"/>
</dbReference>
<dbReference type="CDD" id="cd06850">
    <property type="entry name" value="biotinyl_domain"/>
    <property type="match status" value="1"/>
</dbReference>
<dbReference type="Pfam" id="PF02786">
    <property type="entry name" value="CPSase_L_D2"/>
    <property type="match status" value="1"/>
</dbReference>
<name>A0A1N7MJK2_9PROT</name>
<dbReference type="InterPro" id="IPR000089">
    <property type="entry name" value="Biotin_lipoyl"/>
</dbReference>
<organism evidence="11 12">
    <name type="scientific">Insolitispirillum peregrinum</name>
    <dbReference type="NCBI Taxonomy" id="80876"/>
    <lineage>
        <taxon>Bacteria</taxon>
        <taxon>Pseudomonadati</taxon>
        <taxon>Pseudomonadota</taxon>
        <taxon>Alphaproteobacteria</taxon>
        <taxon>Rhodospirillales</taxon>
        <taxon>Novispirillaceae</taxon>
        <taxon>Insolitispirillum</taxon>
    </lineage>
</organism>
<dbReference type="Pfam" id="PF21139">
    <property type="entry name" value="BT_MCC_alpha"/>
    <property type="match status" value="1"/>
</dbReference>
<dbReference type="GO" id="GO:0046872">
    <property type="term" value="F:metal ion binding"/>
    <property type="evidence" value="ECO:0007669"/>
    <property type="project" value="InterPro"/>
</dbReference>
<evidence type="ECO:0000259" key="9">
    <source>
        <dbReference type="PROSITE" id="PS50975"/>
    </source>
</evidence>
<dbReference type="Pfam" id="PF00364">
    <property type="entry name" value="Biotin_lipoyl"/>
    <property type="match status" value="1"/>
</dbReference>
<reference evidence="11 12" key="1">
    <citation type="submission" date="2017-01" db="EMBL/GenBank/DDBJ databases">
        <authorList>
            <person name="Mah S.A."/>
            <person name="Swanson W.J."/>
            <person name="Moy G.W."/>
            <person name="Vacquier V.D."/>
        </authorList>
    </citation>
    <scope>NUCLEOTIDE SEQUENCE [LARGE SCALE GENOMIC DNA]</scope>
    <source>
        <strain evidence="11 12">DSM 11589</strain>
    </source>
</reference>
<dbReference type="PROSITE" id="PS00188">
    <property type="entry name" value="BIOTIN"/>
    <property type="match status" value="1"/>
</dbReference>
<dbReference type="Pfam" id="PF02785">
    <property type="entry name" value="Biotin_carb_C"/>
    <property type="match status" value="1"/>
</dbReference>
<evidence type="ECO:0000256" key="7">
    <source>
        <dbReference type="PROSITE-ProRule" id="PRU00409"/>
    </source>
</evidence>
<dbReference type="PROSITE" id="PS00866">
    <property type="entry name" value="CPSASE_1"/>
    <property type="match status" value="1"/>
</dbReference>
<dbReference type="InterPro" id="IPR005481">
    <property type="entry name" value="BC-like_N"/>
</dbReference>
<dbReference type="Pfam" id="PF00289">
    <property type="entry name" value="Biotin_carb_N"/>
    <property type="match status" value="1"/>
</dbReference>
<proteinExistence type="predicted"/>
<accession>A0A1N7MJK2</accession>
<evidence type="ECO:0000256" key="3">
    <source>
        <dbReference type="ARBA" id="ARBA00022741"/>
    </source>
</evidence>
<evidence type="ECO:0000256" key="5">
    <source>
        <dbReference type="ARBA" id="ARBA00022946"/>
    </source>
</evidence>
<protein>
    <submittedName>
        <fullName evidence="11">3-methylcrotonoyl-CoA carboxylase, alpha subunit</fullName>
    </submittedName>
</protein>
<evidence type="ECO:0000313" key="12">
    <source>
        <dbReference type="Proteomes" id="UP000185678"/>
    </source>
</evidence>
<dbReference type="AlphaFoldDB" id="A0A1N7MJK2"/>
<comment type="cofactor">
    <cofactor evidence="1">
        <name>biotin</name>
        <dbReference type="ChEBI" id="CHEBI:57586"/>
    </cofactor>
</comment>
<evidence type="ECO:0000256" key="1">
    <source>
        <dbReference type="ARBA" id="ARBA00001953"/>
    </source>
</evidence>
<dbReference type="InterPro" id="IPR011053">
    <property type="entry name" value="Single_hybrid_motif"/>
</dbReference>
<feature type="domain" description="ATP-grasp" evidence="9">
    <location>
        <begin position="120"/>
        <end position="316"/>
    </location>
</feature>
<evidence type="ECO:0000313" key="11">
    <source>
        <dbReference type="EMBL" id="SIS86210.1"/>
    </source>
</evidence>
<dbReference type="GO" id="GO:0016874">
    <property type="term" value="F:ligase activity"/>
    <property type="evidence" value="ECO:0007669"/>
    <property type="project" value="UniProtKB-KW"/>
</dbReference>
<keyword evidence="5" id="KW-0809">Transit peptide</keyword>
<dbReference type="EMBL" id="FTOA01000004">
    <property type="protein sequence ID" value="SIS86210.1"/>
    <property type="molecule type" value="Genomic_DNA"/>
</dbReference>
<evidence type="ECO:0000259" key="8">
    <source>
        <dbReference type="PROSITE" id="PS50968"/>
    </source>
</evidence>
<dbReference type="InterPro" id="IPR005482">
    <property type="entry name" value="Biotin_COase_C"/>
</dbReference>
<dbReference type="SUPFAM" id="SSF51230">
    <property type="entry name" value="Single hybrid motif"/>
    <property type="match status" value="1"/>
</dbReference>
<dbReference type="GO" id="GO:0005524">
    <property type="term" value="F:ATP binding"/>
    <property type="evidence" value="ECO:0007669"/>
    <property type="project" value="UniProtKB-UniRule"/>
</dbReference>
<evidence type="ECO:0000259" key="10">
    <source>
        <dbReference type="PROSITE" id="PS50979"/>
    </source>
</evidence>
<dbReference type="InterPro" id="IPR011054">
    <property type="entry name" value="Rudment_hybrid_motif"/>
</dbReference>
<evidence type="ECO:0000256" key="6">
    <source>
        <dbReference type="ARBA" id="ARBA00023267"/>
    </source>
</evidence>
<evidence type="ECO:0000256" key="2">
    <source>
        <dbReference type="ARBA" id="ARBA00022598"/>
    </source>
</evidence>
<dbReference type="FunFam" id="2.40.50.100:FF:000003">
    <property type="entry name" value="Acetyl-CoA carboxylase biotin carboxyl carrier protein"/>
    <property type="match status" value="1"/>
</dbReference>
<dbReference type="InterPro" id="IPR011764">
    <property type="entry name" value="Biotin_carboxylation_dom"/>
</dbReference>
<dbReference type="Gene3D" id="2.40.50.100">
    <property type="match status" value="1"/>
</dbReference>
<dbReference type="RefSeq" id="WP_076400616.1">
    <property type="nucleotide sequence ID" value="NZ_FTOA01000004.1"/>
</dbReference>
<dbReference type="PROSITE" id="PS50975">
    <property type="entry name" value="ATP_GRASP"/>
    <property type="match status" value="1"/>
</dbReference>
<dbReference type="InterPro" id="IPR048429">
    <property type="entry name" value="MCC_alpha_BT"/>
</dbReference>
<dbReference type="PROSITE" id="PS50968">
    <property type="entry name" value="BIOTINYL_LIPOYL"/>
    <property type="match status" value="1"/>
</dbReference>
<dbReference type="PANTHER" id="PTHR18866:SF33">
    <property type="entry name" value="METHYLCROTONOYL-COA CARBOXYLASE SUBUNIT ALPHA, MITOCHONDRIAL-RELATED"/>
    <property type="match status" value="1"/>
</dbReference>
<keyword evidence="3 7" id="KW-0547">Nucleotide-binding</keyword>
<keyword evidence="2" id="KW-0436">Ligase</keyword>
<dbReference type="FunFam" id="3.40.50.20:FF:000010">
    <property type="entry name" value="Propionyl-CoA carboxylase subunit alpha"/>
    <property type="match status" value="1"/>
</dbReference>
<keyword evidence="6" id="KW-0092">Biotin</keyword>
<feature type="domain" description="Lipoyl-binding" evidence="8">
    <location>
        <begin position="577"/>
        <end position="663"/>
    </location>
</feature>
<dbReference type="PANTHER" id="PTHR18866">
    <property type="entry name" value="CARBOXYLASE:PYRUVATE/ACETYL-COA/PROPIONYL-COA CARBOXYLASE"/>
    <property type="match status" value="1"/>
</dbReference>
<dbReference type="InterPro" id="IPR016185">
    <property type="entry name" value="PreATP-grasp_dom_sf"/>
</dbReference>
<dbReference type="SUPFAM" id="SSF52440">
    <property type="entry name" value="PreATP-grasp domain"/>
    <property type="match status" value="1"/>
</dbReference>
<dbReference type="InterPro" id="IPR050856">
    <property type="entry name" value="Biotin_carboxylase_complex"/>
</dbReference>
<keyword evidence="4 7" id="KW-0067">ATP-binding</keyword>
<dbReference type="FunFam" id="3.30.470.20:FF:000028">
    <property type="entry name" value="Methylcrotonoyl-CoA carboxylase subunit alpha, mitochondrial"/>
    <property type="match status" value="1"/>
</dbReference>